<evidence type="ECO:0000313" key="3">
    <source>
        <dbReference type="EMBL" id="WCT14323.1"/>
    </source>
</evidence>
<proteinExistence type="predicted"/>
<dbReference type="EMBL" id="CP117167">
    <property type="protein sequence ID" value="WCT14323.1"/>
    <property type="molecule type" value="Genomic_DNA"/>
</dbReference>
<keyword evidence="1" id="KW-0732">Signal</keyword>
<feature type="domain" description="SMP-30/Gluconolactonase/LRE-like region" evidence="2">
    <location>
        <begin position="116"/>
        <end position="262"/>
    </location>
</feature>
<name>A0ABY7TDQ0_9SPHI</name>
<organism evidence="3 4">
    <name type="scientific">Mucilaginibacter jinjuensis</name>
    <dbReference type="NCBI Taxonomy" id="1176721"/>
    <lineage>
        <taxon>Bacteria</taxon>
        <taxon>Pseudomonadati</taxon>
        <taxon>Bacteroidota</taxon>
        <taxon>Sphingobacteriia</taxon>
        <taxon>Sphingobacteriales</taxon>
        <taxon>Sphingobacteriaceae</taxon>
        <taxon>Mucilaginibacter</taxon>
    </lineage>
</organism>
<evidence type="ECO:0000259" key="2">
    <source>
        <dbReference type="Pfam" id="PF08450"/>
    </source>
</evidence>
<feature type="chain" id="PRO_5046565920" evidence="1">
    <location>
        <begin position="18"/>
        <end position="378"/>
    </location>
</feature>
<accession>A0ABY7TDQ0</accession>
<dbReference type="InterPro" id="IPR011042">
    <property type="entry name" value="6-blade_b-propeller_TolB-like"/>
</dbReference>
<dbReference type="Proteomes" id="UP001216139">
    <property type="component" value="Chromosome"/>
</dbReference>
<dbReference type="RefSeq" id="WP_273632759.1">
    <property type="nucleotide sequence ID" value="NZ_CP117167.1"/>
</dbReference>
<evidence type="ECO:0000256" key="1">
    <source>
        <dbReference type="SAM" id="SignalP"/>
    </source>
</evidence>
<evidence type="ECO:0000313" key="4">
    <source>
        <dbReference type="Proteomes" id="UP001216139"/>
    </source>
</evidence>
<dbReference type="SUPFAM" id="SSF63829">
    <property type="entry name" value="Calcium-dependent phosphotriesterase"/>
    <property type="match status" value="1"/>
</dbReference>
<dbReference type="InterPro" id="IPR013658">
    <property type="entry name" value="SGL"/>
</dbReference>
<feature type="signal peptide" evidence="1">
    <location>
        <begin position="1"/>
        <end position="17"/>
    </location>
</feature>
<gene>
    <name evidence="3" type="ORF">PQO05_10305</name>
</gene>
<reference evidence="3 4" key="1">
    <citation type="submission" date="2023-02" db="EMBL/GenBank/DDBJ databases">
        <title>Genome sequence of Mucilaginibacter jinjuensis strain KACC 16571.</title>
        <authorList>
            <person name="Kim S."/>
            <person name="Heo J."/>
            <person name="Kwon S.-W."/>
        </authorList>
    </citation>
    <scope>NUCLEOTIDE SEQUENCE [LARGE SCALE GENOMIC DNA]</scope>
    <source>
        <strain evidence="3 4">KACC 16571</strain>
    </source>
</reference>
<sequence>MKHLIFLSLLGAFLLLAACKRNSSNTSKDLKDTLANRVKPLVTLPPEYITCDGMANVPNSNDVIMSVPNFSNDTLLKEGKIKKASPAFMAILTPDDKIRHWYDFKPGDLNPATGKVGPMDCAFGPDGNLYINDRQYFFNKKHNSRIIRINVKNGQPVSMEVVVEKLLSCNGMYWKGNTLFVTESVLQLTDTGTVSGVYAYRLQELNGKKPVQMKAYANNQGDPHLVVKFTSNKPMKSGADGIVCDDQGNLYTTVIEEGAVYKTVLDSNNKPVKTTLFAKNKAMDGTDGIIFDARRRCFYQVDFTGNAIHRIDMQGQVVTLQRNGDEDGKNGLLDQPAEVVLRGNELIIVNMDMAWATPGLSVNKTVNLQHYLSKIDLP</sequence>
<dbReference type="Gene3D" id="2.120.10.30">
    <property type="entry name" value="TolB, C-terminal domain"/>
    <property type="match status" value="1"/>
</dbReference>
<keyword evidence="4" id="KW-1185">Reference proteome</keyword>
<dbReference type="PROSITE" id="PS51257">
    <property type="entry name" value="PROKAR_LIPOPROTEIN"/>
    <property type="match status" value="1"/>
</dbReference>
<protein>
    <submittedName>
        <fullName evidence="3">SMP-30/gluconolactonase/LRE family protein</fullName>
    </submittedName>
</protein>
<dbReference type="Pfam" id="PF08450">
    <property type="entry name" value="SGL"/>
    <property type="match status" value="1"/>
</dbReference>